<gene>
    <name evidence="2" type="ORF">H2O73_17160</name>
</gene>
<feature type="chain" id="PRO_5031378444" evidence="1">
    <location>
        <begin position="33"/>
        <end position="310"/>
    </location>
</feature>
<accession>A0A7W2IVI8</accession>
<reference evidence="2 3" key="1">
    <citation type="submission" date="2020-07" db="EMBL/GenBank/DDBJ databases">
        <title>Vibrio marinisediminis sp. nov., isolated from marine sediment.</title>
        <authorList>
            <person name="Ji X."/>
        </authorList>
    </citation>
    <scope>NUCLEOTIDE SEQUENCE [LARGE SCALE GENOMIC DNA]</scope>
    <source>
        <strain evidence="2 3">404</strain>
    </source>
</reference>
<proteinExistence type="predicted"/>
<protein>
    <submittedName>
        <fullName evidence="2">SPOR domain-containing protein</fullName>
    </submittedName>
</protein>
<organism evidence="2 3">
    <name type="scientific">Vibrio marinisediminis</name>
    <dbReference type="NCBI Taxonomy" id="2758441"/>
    <lineage>
        <taxon>Bacteria</taxon>
        <taxon>Pseudomonadati</taxon>
        <taxon>Pseudomonadota</taxon>
        <taxon>Gammaproteobacteria</taxon>
        <taxon>Vibrionales</taxon>
        <taxon>Vibrionaceae</taxon>
        <taxon>Vibrio</taxon>
    </lineage>
</organism>
<dbReference type="Proteomes" id="UP000571701">
    <property type="component" value="Unassembled WGS sequence"/>
</dbReference>
<keyword evidence="3" id="KW-1185">Reference proteome</keyword>
<evidence type="ECO:0000256" key="1">
    <source>
        <dbReference type="SAM" id="SignalP"/>
    </source>
</evidence>
<keyword evidence="1" id="KW-0732">Signal</keyword>
<feature type="signal peptide" evidence="1">
    <location>
        <begin position="1"/>
        <end position="32"/>
    </location>
</feature>
<dbReference type="EMBL" id="JACFYF010000014">
    <property type="protein sequence ID" value="MBA5764092.1"/>
    <property type="molecule type" value="Genomic_DNA"/>
</dbReference>
<dbReference type="AlphaFoldDB" id="A0A7W2IVI8"/>
<evidence type="ECO:0000313" key="3">
    <source>
        <dbReference type="Proteomes" id="UP000571701"/>
    </source>
</evidence>
<sequence>MDIKLLPLSTTRAKLLTVVALSGTWLALPASAEEFLCDARQTSTQELPLLSSSCPIGKGLWGKQQPRGEQSTFWIQCGVLAKPLSVDEAKVIYPHISTDVWAKIEGNNARCLIGPYQDFAKASQDLKAVKALKPYREAFIREVIDGVAKASAKTGSKASALVAKKAVVERQSTTIIPPAKPAKVAPIKTAPTVAAVESKSLEITIRREVKVANMHFKVPYLPFSDDQFYMEYDKPWNRLSYDKASKVCQALNMSLPNKKQWQTLLDANVMKSNQWPMFLPYWGAENTALFTSGKVTTTSGKSLLNVMCVR</sequence>
<evidence type="ECO:0000313" key="2">
    <source>
        <dbReference type="EMBL" id="MBA5764092.1"/>
    </source>
</evidence>
<comment type="caution">
    <text evidence="2">The sequence shown here is derived from an EMBL/GenBank/DDBJ whole genome shotgun (WGS) entry which is preliminary data.</text>
</comment>
<name>A0A7W2IVI8_9VIBR</name>